<dbReference type="AlphaFoldDB" id="A0A7K0DQY6"/>
<dbReference type="EMBL" id="WEGI01000005">
    <property type="protein sequence ID" value="MQY27224.1"/>
    <property type="molecule type" value="Genomic_DNA"/>
</dbReference>
<keyword evidence="3" id="KW-1185">Reference proteome</keyword>
<evidence type="ECO:0000313" key="3">
    <source>
        <dbReference type="Proteomes" id="UP000431401"/>
    </source>
</evidence>
<accession>A0A7K0DQY6</accession>
<feature type="region of interest" description="Disordered" evidence="1">
    <location>
        <begin position="1"/>
        <end position="25"/>
    </location>
</feature>
<gene>
    <name evidence="2" type="ORF">NRB56_28070</name>
</gene>
<evidence type="ECO:0000313" key="2">
    <source>
        <dbReference type="EMBL" id="MQY27224.1"/>
    </source>
</evidence>
<dbReference type="OrthoDB" id="4562583at2"/>
<proteinExistence type="predicted"/>
<sequence length="72" mass="7901">MTDVTFGARKTPRPNDFGPSTTSTPLHRAAGRLQAVLPPGWLVDVVDIAKRRDEAPQPILRVRMPENRPAAS</sequence>
<dbReference type="RefSeq" id="WP_153341984.1">
    <property type="nucleotide sequence ID" value="NZ_WEGI01000005.1"/>
</dbReference>
<protein>
    <submittedName>
        <fullName evidence="2">Uncharacterized protein</fullName>
    </submittedName>
</protein>
<comment type="caution">
    <text evidence="2">The sequence shown here is derived from an EMBL/GenBank/DDBJ whole genome shotgun (WGS) entry which is preliminary data.</text>
</comment>
<name>A0A7K0DQY6_9NOCA</name>
<dbReference type="Proteomes" id="UP000431401">
    <property type="component" value="Unassembled WGS sequence"/>
</dbReference>
<reference evidence="2 3" key="1">
    <citation type="submission" date="2019-10" db="EMBL/GenBank/DDBJ databases">
        <title>Nocardia macrotermitis sp. nov. and Nocardia aurantia sp. nov., isolated from the gut of fungus growing-termite Macrotermes natalensis.</title>
        <authorList>
            <person name="Benndorf R."/>
            <person name="Schwitalla J."/>
            <person name="Martin K."/>
            <person name="De Beer W."/>
            <person name="Kaster A.-K."/>
            <person name="Vollmers J."/>
            <person name="Poulsen M."/>
            <person name="Beemelmanns C."/>
        </authorList>
    </citation>
    <scope>NUCLEOTIDE SEQUENCE [LARGE SCALE GENOMIC DNA]</scope>
    <source>
        <strain evidence="2 3">RB56</strain>
    </source>
</reference>
<organism evidence="2 3">
    <name type="scientific">Nocardia aurantia</name>
    <dbReference type="NCBI Taxonomy" id="2585199"/>
    <lineage>
        <taxon>Bacteria</taxon>
        <taxon>Bacillati</taxon>
        <taxon>Actinomycetota</taxon>
        <taxon>Actinomycetes</taxon>
        <taxon>Mycobacteriales</taxon>
        <taxon>Nocardiaceae</taxon>
        <taxon>Nocardia</taxon>
    </lineage>
</organism>
<evidence type="ECO:0000256" key="1">
    <source>
        <dbReference type="SAM" id="MobiDB-lite"/>
    </source>
</evidence>